<dbReference type="Pfam" id="PF08239">
    <property type="entry name" value="SH3_3"/>
    <property type="match status" value="2"/>
</dbReference>
<dbReference type="SUPFAM" id="SSF53187">
    <property type="entry name" value="Zn-dependent exopeptidases"/>
    <property type="match status" value="1"/>
</dbReference>
<reference evidence="4 5" key="1">
    <citation type="submission" date="2020-02" db="EMBL/GenBank/DDBJ databases">
        <authorList>
            <person name="Gao J."/>
            <person name="Sun J."/>
        </authorList>
    </citation>
    <scope>NUCLEOTIDE SEQUENCE [LARGE SCALE GENOMIC DNA]</scope>
    <source>
        <strain evidence="4 5">7124</strain>
    </source>
</reference>
<keyword evidence="5" id="KW-1185">Reference proteome</keyword>
<feature type="domain" description="SH3b" evidence="3">
    <location>
        <begin position="113"/>
        <end position="176"/>
    </location>
</feature>
<organism evidence="4 5">
    <name type="scientific">Paenibacillus apii</name>
    <dbReference type="NCBI Taxonomy" id="1850370"/>
    <lineage>
        <taxon>Bacteria</taxon>
        <taxon>Bacillati</taxon>
        <taxon>Bacillota</taxon>
        <taxon>Bacilli</taxon>
        <taxon>Bacillales</taxon>
        <taxon>Paenibacillaceae</taxon>
        <taxon>Paenibacillus</taxon>
    </lineage>
</organism>
<keyword evidence="1" id="KW-0378">Hydrolase</keyword>
<protein>
    <submittedName>
        <fullName evidence="4">SH3 domain-containing protein</fullName>
    </submittedName>
</protein>
<evidence type="ECO:0000259" key="3">
    <source>
        <dbReference type="PROSITE" id="PS51781"/>
    </source>
</evidence>
<dbReference type="Proteomes" id="UP000480151">
    <property type="component" value="Unassembled WGS sequence"/>
</dbReference>
<gene>
    <name evidence="4" type="ORF">G5B47_22610</name>
</gene>
<dbReference type="Gene3D" id="2.30.30.40">
    <property type="entry name" value="SH3 Domains"/>
    <property type="match status" value="2"/>
</dbReference>
<dbReference type="InterPro" id="IPR003646">
    <property type="entry name" value="SH3-like_bac-type"/>
</dbReference>
<dbReference type="PANTHER" id="PTHR30404:SF0">
    <property type="entry name" value="N-ACETYLMURAMOYL-L-ALANINE AMIDASE AMIC"/>
    <property type="match status" value="1"/>
</dbReference>
<accession>A0A6M1PPL1</accession>
<dbReference type="CDD" id="cd02696">
    <property type="entry name" value="MurNAc-LAA"/>
    <property type="match status" value="1"/>
</dbReference>
<dbReference type="PANTHER" id="PTHR30404">
    <property type="entry name" value="N-ACETYLMURAMOYL-L-ALANINE AMIDASE"/>
    <property type="match status" value="1"/>
</dbReference>
<sequence length="375" mass="39155">MKRLAWLAAGMSVTILGLALSSYTVRADSYTAKVYATSLNVRSEPANGAAVKGSVKGGSLVTVTEEQHGWARISAGNMTGWVAGYYLKKAGGSAASAQTSGTLPKTLAAGGGRSTATVTADSLRIRSGPGTGYEAVGSLKARDVVTVLSRRSGWLSIRTPSGAAGWIAEPYVTAGSSPSAAGVRPVNASRSTSAGLRGKRIVVDPGHGGDDPGMIGTTFGTMEKDLNLQTALYLRDYLTAAGADVTMTRTRGDQRPSLSSRARLAPEVSADAFISVHYNSSPKKISGTLTFFYSESDDLMLARSIEHRLGDGIGLKSNGVSFGDYHILRENETPAALVELGFLTSPGDESLVRKTSYQKKAAKAIAKGIADYFSN</sequence>
<evidence type="ECO:0000256" key="2">
    <source>
        <dbReference type="ARBA" id="ARBA00023316"/>
    </source>
</evidence>
<dbReference type="GO" id="GO:0008745">
    <property type="term" value="F:N-acetylmuramoyl-L-alanine amidase activity"/>
    <property type="evidence" value="ECO:0007669"/>
    <property type="project" value="InterPro"/>
</dbReference>
<dbReference type="SMART" id="SM00646">
    <property type="entry name" value="Ami_3"/>
    <property type="match status" value="1"/>
</dbReference>
<dbReference type="InterPro" id="IPR050695">
    <property type="entry name" value="N-acetylmuramoyl_amidase_3"/>
</dbReference>
<dbReference type="Pfam" id="PF01520">
    <property type="entry name" value="Amidase_3"/>
    <property type="match status" value="1"/>
</dbReference>
<comment type="caution">
    <text evidence="4">The sequence shown here is derived from an EMBL/GenBank/DDBJ whole genome shotgun (WGS) entry which is preliminary data.</text>
</comment>
<feature type="domain" description="SH3b" evidence="3">
    <location>
        <begin position="29"/>
        <end position="91"/>
    </location>
</feature>
<dbReference type="GO" id="GO:0071555">
    <property type="term" value="P:cell wall organization"/>
    <property type="evidence" value="ECO:0007669"/>
    <property type="project" value="UniProtKB-KW"/>
</dbReference>
<dbReference type="GO" id="GO:0030288">
    <property type="term" value="C:outer membrane-bounded periplasmic space"/>
    <property type="evidence" value="ECO:0007669"/>
    <property type="project" value="TreeGrafter"/>
</dbReference>
<evidence type="ECO:0000313" key="4">
    <source>
        <dbReference type="EMBL" id="NGM85200.1"/>
    </source>
</evidence>
<dbReference type="EMBL" id="JAAKGU010000014">
    <property type="protein sequence ID" value="NGM85200.1"/>
    <property type="molecule type" value="Genomic_DNA"/>
</dbReference>
<dbReference type="Gene3D" id="3.40.630.40">
    <property type="entry name" value="Zn-dependent exopeptidases"/>
    <property type="match status" value="1"/>
</dbReference>
<evidence type="ECO:0000256" key="1">
    <source>
        <dbReference type="ARBA" id="ARBA00022801"/>
    </source>
</evidence>
<evidence type="ECO:0000313" key="5">
    <source>
        <dbReference type="Proteomes" id="UP000480151"/>
    </source>
</evidence>
<dbReference type="SMART" id="SM00287">
    <property type="entry name" value="SH3b"/>
    <property type="match status" value="2"/>
</dbReference>
<keyword evidence="2" id="KW-0961">Cell wall biogenesis/degradation</keyword>
<proteinExistence type="predicted"/>
<dbReference type="InterPro" id="IPR002508">
    <property type="entry name" value="MurNAc-LAA_cat"/>
</dbReference>
<dbReference type="PROSITE" id="PS51781">
    <property type="entry name" value="SH3B"/>
    <property type="match status" value="2"/>
</dbReference>
<dbReference type="GO" id="GO:0009253">
    <property type="term" value="P:peptidoglycan catabolic process"/>
    <property type="evidence" value="ECO:0007669"/>
    <property type="project" value="InterPro"/>
</dbReference>
<name>A0A6M1PPL1_9BACL</name>
<dbReference type="AlphaFoldDB" id="A0A6M1PPL1"/>